<sequence length="99" mass="10513">MVGWECPTNPREASGLDPEAVHADWCGPCKQLEPIVEGVAANTSATVAKVDVDEHQALAGRYGVRGVPTMVLFSDGEAVEQVVGVRGEDQLSTLIESYT</sequence>
<reference evidence="2" key="1">
    <citation type="journal article" date="2014" name="Int. J. Syst. Evol. Microbiol.">
        <title>Complete genome sequence of Corynebacterium casei LMG S-19264T (=DSM 44701T), isolated from a smear-ripened cheese.</title>
        <authorList>
            <consortium name="US DOE Joint Genome Institute (JGI-PGF)"/>
            <person name="Walter F."/>
            <person name="Albersmeier A."/>
            <person name="Kalinowski J."/>
            <person name="Ruckert C."/>
        </authorList>
    </citation>
    <scope>NUCLEOTIDE SEQUENCE</scope>
    <source>
        <strain evidence="2">JCM 14359</strain>
    </source>
</reference>
<dbReference type="InterPro" id="IPR013766">
    <property type="entry name" value="Thioredoxin_domain"/>
</dbReference>
<protein>
    <recommendedName>
        <fullName evidence="1">Thioredoxin domain-containing protein</fullName>
    </recommendedName>
</protein>
<evidence type="ECO:0000313" key="3">
    <source>
        <dbReference type="Proteomes" id="UP000653099"/>
    </source>
</evidence>
<evidence type="ECO:0000313" key="2">
    <source>
        <dbReference type="EMBL" id="GGJ16785.1"/>
    </source>
</evidence>
<dbReference type="Pfam" id="PF00085">
    <property type="entry name" value="Thioredoxin"/>
    <property type="match status" value="1"/>
</dbReference>
<dbReference type="InterPro" id="IPR036249">
    <property type="entry name" value="Thioredoxin-like_sf"/>
</dbReference>
<accession>A0A830EWB3</accession>
<dbReference type="PANTHER" id="PTHR45663:SF11">
    <property type="entry name" value="GEO12009P1"/>
    <property type="match status" value="1"/>
</dbReference>
<dbReference type="PANTHER" id="PTHR45663">
    <property type="entry name" value="GEO12009P1"/>
    <property type="match status" value="1"/>
</dbReference>
<dbReference type="PRINTS" id="PR00421">
    <property type="entry name" value="THIOREDOXIN"/>
</dbReference>
<dbReference type="Proteomes" id="UP000653099">
    <property type="component" value="Unassembled WGS sequence"/>
</dbReference>
<dbReference type="OrthoDB" id="35385at2157"/>
<dbReference type="EMBL" id="BMOC01000029">
    <property type="protein sequence ID" value="GGJ16785.1"/>
    <property type="molecule type" value="Genomic_DNA"/>
</dbReference>
<dbReference type="AlphaFoldDB" id="A0A830EWB3"/>
<reference evidence="2" key="2">
    <citation type="submission" date="2020-09" db="EMBL/GenBank/DDBJ databases">
        <authorList>
            <person name="Sun Q."/>
            <person name="Ohkuma M."/>
        </authorList>
    </citation>
    <scope>NUCLEOTIDE SEQUENCE</scope>
    <source>
        <strain evidence="2">JCM 14359</strain>
    </source>
</reference>
<name>A0A830EWB3_9EURY</name>
<proteinExistence type="predicted"/>
<keyword evidence="3" id="KW-1185">Reference proteome</keyword>
<dbReference type="GO" id="GO:0005737">
    <property type="term" value="C:cytoplasm"/>
    <property type="evidence" value="ECO:0007669"/>
    <property type="project" value="TreeGrafter"/>
</dbReference>
<comment type="caution">
    <text evidence="2">The sequence shown here is derived from an EMBL/GenBank/DDBJ whole genome shotgun (WGS) entry which is preliminary data.</text>
</comment>
<dbReference type="RefSeq" id="WP_188788579.1">
    <property type="nucleotide sequence ID" value="NZ_BMOC01000029.1"/>
</dbReference>
<dbReference type="SUPFAM" id="SSF52833">
    <property type="entry name" value="Thioredoxin-like"/>
    <property type="match status" value="1"/>
</dbReference>
<dbReference type="GO" id="GO:0015035">
    <property type="term" value="F:protein-disulfide reductase activity"/>
    <property type="evidence" value="ECO:0007669"/>
    <property type="project" value="TreeGrafter"/>
</dbReference>
<evidence type="ECO:0000259" key="1">
    <source>
        <dbReference type="PROSITE" id="PS51352"/>
    </source>
</evidence>
<dbReference type="Gene3D" id="3.40.30.10">
    <property type="entry name" value="Glutaredoxin"/>
    <property type="match status" value="1"/>
</dbReference>
<gene>
    <name evidence="2" type="ORF">GCM10008995_28410</name>
</gene>
<organism evidence="2 3">
    <name type="scientific">Halobellus salinus</name>
    <dbReference type="NCBI Taxonomy" id="931585"/>
    <lineage>
        <taxon>Archaea</taxon>
        <taxon>Methanobacteriati</taxon>
        <taxon>Methanobacteriota</taxon>
        <taxon>Stenosarchaea group</taxon>
        <taxon>Halobacteria</taxon>
        <taxon>Halobacteriales</taxon>
        <taxon>Haloferacaceae</taxon>
        <taxon>Halobellus</taxon>
    </lineage>
</organism>
<dbReference type="CDD" id="cd02947">
    <property type="entry name" value="TRX_family"/>
    <property type="match status" value="1"/>
</dbReference>
<dbReference type="PROSITE" id="PS51352">
    <property type="entry name" value="THIOREDOXIN_2"/>
    <property type="match status" value="1"/>
</dbReference>
<feature type="domain" description="Thioredoxin" evidence="1">
    <location>
        <begin position="1"/>
        <end position="99"/>
    </location>
</feature>